<protein>
    <recommendedName>
        <fullName evidence="11">4Fe4S-binding SPASM domain-containing protein</fullName>
    </recommendedName>
</protein>
<dbReference type="PANTHER" id="PTHR11228:SF7">
    <property type="entry name" value="PQQA PEPTIDE CYCLASE"/>
    <property type="match status" value="1"/>
</dbReference>
<sequence>MIGRKDMPQSVFLEASSRCQLRCPLCDTPGRKRRPGIIGWGHLTLAHFRRFLDGHPQIGHIGFSTHGELFLNPELRKIVAYASDKGVELSGISNLNTLSPSMAECLVRSGFSRLTVAIDGADQRTYERYRRGGNLLRVIKNIRLINHFKESCRSDTPALTWQFVIFGHNEHQIARARVMAFGLKMGFLTRLSWGADYSPVRNRQDVVRESGLGVASRKEFLETYGKSYFAPCLQVWNSPQINWDGKLLGCCMNQRTAFGNVFHSGLRDCMADPSYRAWQDVIVGKRRLSPAVPCFGCEAYGSLAGKIRKRRKGVPTHL</sequence>
<keyword evidence="2" id="KW-0004">4Fe-4S</keyword>
<evidence type="ECO:0000256" key="2">
    <source>
        <dbReference type="ARBA" id="ARBA00022485"/>
    </source>
</evidence>
<evidence type="ECO:0000256" key="1">
    <source>
        <dbReference type="ARBA" id="ARBA00001966"/>
    </source>
</evidence>
<dbReference type="SUPFAM" id="SSF102114">
    <property type="entry name" value="Radical SAM enzymes"/>
    <property type="match status" value="1"/>
</dbReference>
<dbReference type="InterPro" id="IPR050377">
    <property type="entry name" value="Radical_SAM_PqqE_MftC-like"/>
</dbReference>
<dbReference type="RefSeq" id="WP_128700263.1">
    <property type="nucleotide sequence ID" value="NZ_CP019384.1"/>
</dbReference>
<keyword evidence="3" id="KW-0949">S-adenosyl-L-methionine</keyword>
<evidence type="ECO:0000313" key="9">
    <source>
        <dbReference type="EMBL" id="QAT17432.1"/>
    </source>
</evidence>
<dbReference type="PANTHER" id="PTHR11228">
    <property type="entry name" value="RADICAL SAM DOMAIN PROTEIN"/>
    <property type="match status" value="1"/>
</dbReference>
<evidence type="ECO:0008006" key="11">
    <source>
        <dbReference type="Google" id="ProtNLM"/>
    </source>
</evidence>
<evidence type="ECO:0000256" key="6">
    <source>
        <dbReference type="ARBA" id="ARBA00023014"/>
    </source>
</evidence>
<dbReference type="KEGG" id="vai:BU251_06735"/>
<dbReference type="Pfam" id="PF13186">
    <property type="entry name" value="SPASM"/>
    <property type="match status" value="1"/>
</dbReference>
<keyword evidence="4" id="KW-0479">Metal-binding</keyword>
<dbReference type="OrthoDB" id="9805809at2"/>
<dbReference type="InterPro" id="IPR023885">
    <property type="entry name" value="4Fe4S-binding_SPASM_dom"/>
</dbReference>
<dbReference type="SFLD" id="SFLDG01067">
    <property type="entry name" value="SPASM/twitch_domain_containing"/>
    <property type="match status" value="1"/>
</dbReference>
<dbReference type="InterPro" id="IPR013785">
    <property type="entry name" value="Aldolase_TIM"/>
</dbReference>
<evidence type="ECO:0000256" key="5">
    <source>
        <dbReference type="ARBA" id="ARBA00023004"/>
    </source>
</evidence>
<dbReference type="SFLD" id="SFLDS00029">
    <property type="entry name" value="Radical_SAM"/>
    <property type="match status" value="1"/>
</dbReference>
<dbReference type="GO" id="GO:0046872">
    <property type="term" value="F:metal ion binding"/>
    <property type="evidence" value="ECO:0007669"/>
    <property type="project" value="UniProtKB-KW"/>
</dbReference>
<dbReference type="InterPro" id="IPR034391">
    <property type="entry name" value="AdoMet-like_SPASM_containing"/>
</dbReference>
<feature type="domain" description="Radical SAM core" evidence="7">
    <location>
        <begin position="16"/>
        <end position="146"/>
    </location>
</feature>
<keyword evidence="5" id="KW-0408">Iron</keyword>
<dbReference type="AlphaFoldDB" id="A0A410P5R4"/>
<comment type="cofactor">
    <cofactor evidence="1">
        <name>[4Fe-4S] cluster</name>
        <dbReference type="ChEBI" id="CHEBI:49883"/>
    </cofactor>
</comment>
<evidence type="ECO:0000256" key="4">
    <source>
        <dbReference type="ARBA" id="ARBA00022723"/>
    </source>
</evidence>
<gene>
    <name evidence="9" type="ORF">BU251_06735</name>
</gene>
<dbReference type="GO" id="GO:0003824">
    <property type="term" value="F:catalytic activity"/>
    <property type="evidence" value="ECO:0007669"/>
    <property type="project" value="InterPro"/>
</dbReference>
<dbReference type="GO" id="GO:0051536">
    <property type="term" value="F:iron-sulfur cluster binding"/>
    <property type="evidence" value="ECO:0007669"/>
    <property type="project" value="UniProtKB-KW"/>
</dbReference>
<evidence type="ECO:0000313" key="10">
    <source>
        <dbReference type="Proteomes" id="UP000287243"/>
    </source>
</evidence>
<dbReference type="EMBL" id="CP019384">
    <property type="protein sequence ID" value="QAT17432.1"/>
    <property type="molecule type" value="Genomic_DNA"/>
</dbReference>
<dbReference type="Gene3D" id="3.20.20.70">
    <property type="entry name" value="Aldolase class I"/>
    <property type="match status" value="1"/>
</dbReference>
<dbReference type="InterPro" id="IPR007197">
    <property type="entry name" value="rSAM"/>
</dbReference>
<proteinExistence type="predicted"/>
<keyword evidence="10" id="KW-1185">Reference proteome</keyword>
<feature type="domain" description="4Fe4S-binding SPASM" evidence="8">
    <location>
        <begin position="232"/>
        <end position="297"/>
    </location>
</feature>
<dbReference type="Proteomes" id="UP000287243">
    <property type="component" value="Chromosome"/>
</dbReference>
<dbReference type="SFLD" id="SFLDG01387">
    <property type="entry name" value="BtrN-like_SPASM_domain_contain"/>
    <property type="match status" value="1"/>
</dbReference>
<dbReference type="Pfam" id="PF04055">
    <property type="entry name" value="Radical_SAM"/>
    <property type="match status" value="1"/>
</dbReference>
<evidence type="ECO:0000256" key="3">
    <source>
        <dbReference type="ARBA" id="ARBA00022691"/>
    </source>
</evidence>
<accession>A0A410P5R4</accession>
<evidence type="ECO:0000259" key="8">
    <source>
        <dbReference type="Pfam" id="PF13186"/>
    </source>
</evidence>
<dbReference type="CDD" id="cd21109">
    <property type="entry name" value="SPASM"/>
    <property type="match status" value="1"/>
</dbReference>
<keyword evidence="6" id="KW-0411">Iron-sulfur</keyword>
<reference evidence="9 10" key="1">
    <citation type="submission" date="2017-01" db="EMBL/GenBank/DDBJ databases">
        <title>First insights into the biology of 'candidatus Vampirococcus archaeovorus'.</title>
        <authorList>
            <person name="Kizina J."/>
            <person name="Jordan S."/>
            <person name="Stueber K."/>
            <person name="Reinhardt R."/>
            <person name="Harder J."/>
        </authorList>
    </citation>
    <scope>NUCLEOTIDE SEQUENCE [LARGE SCALE GENOMIC DNA]</scope>
    <source>
        <strain evidence="9 10">LiM</strain>
    </source>
</reference>
<organism evidence="9 10">
    <name type="scientific">Velamenicoccus archaeovorus</name>
    <dbReference type="NCBI Taxonomy" id="1930593"/>
    <lineage>
        <taxon>Bacteria</taxon>
        <taxon>Pseudomonadati</taxon>
        <taxon>Candidatus Omnitrophota</taxon>
        <taxon>Candidatus Velamenicoccus</taxon>
    </lineage>
</organism>
<dbReference type="CDD" id="cd01335">
    <property type="entry name" value="Radical_SAM"/>
    <property type="match status" value="1"/>
</dbReference>
<name>A0A410P5R4_VELA1</name>
<dbReference type="InterPro" id="IPR058240">
    <property type="entry name" value="rSAM_sf"/>
</dbReference>
<evidence type="ECO:0000259" key="7">
    <source>
        <dbReference type="Pfam" id="PF04055"/>
    </source>
</evidence>